<proteinExistence type="predicted"/>
<gene>
    <name evidence="1" type="ORF">JCGZ_04230</name>
</gene>
<dbReference type="AlphaFoldDB" id="A0A067J9X4"/>
<evidence type="ECO:0000313" key="1">
    <source>
        <dbReference type="EMBL" id="KDP20547.1"/>
    </source>
</evidence>
<dbReference type="EMBL" id="KK915824">
    <property type="protein sequence ID" value="KDP20547.1"/>
    <property type="molecule type" value="Genomic_DNA"/>
</dbReference>
<organism evidence="1 2">
    <name type="scientific">Jatropha curcas</name>
    <name type="common">Barbados nut</name>
    <dbReference type="NCBI Taxonomy" id="180498"/>
    <lineage>
        <taxon>Eukaryota</taxon>
        <taxon>Viridiplantae</taxon>
        <taxon>Streptophyta</taxon>
        <taxon>Embryophyta</taxon>
        <taxon>Tracheophyta</taxon>
        <taxon>Spermatophyta</taxon>
        <taxon>Magnoliopsida</taxon>
        <taxon>eudicotyledons</taxon>
        <taxon>Gunneridae</taxon>
        <taxon>Pentapetalae</taxon>
        <taxon>rosids</taxon>
        <taxon>fabids</taxon>
        <taxon>Malpighiales</taxon>
        <taxon>Euphorbiaceae</taxon>
        <taxon>Crotonoideae</taxon>
        <taxon>Jatropheae</taxon>
        <taxon>Jatropha</taxon>
    </lineage>
</organism>
<keyword evidence="2" id="KW-1185">Reference proteome</keyword>
<evidence type="ECO:0000313" key="2">
    <source>
        <dbReference type="Proteomes" id="UP000027138"/>
    </source>
</evidence>
<dbReference type="Proteomes" id="UP000027138">
    <property type="component" value="Unassembled WGS sequence"/>
</dbReference>
<reference evidence="1 2" key="1">
    <citation type="journal article" date="2014" name="PLoS ONE">
        <title>Global Analysis of Gene Expression Profiles in Physic Nut (Jatropha curcas L.) Seedlings Exposed to Salt Stress.</title>
        <authorList>
            <person name="Zhang L."/>
            <person name="Zhang C."/>
            <person name="Wu P."/>
            <person name="Chen Y."/>
            <person name="Li M."/>
            <person name="Jiang H."/>
            <person name="Wu G."/>
        </authorList>
    </citation>
    <scope>NUCLEOTIDE SEQUENCE [LARGE SCALE GENOMIC DNA]</scope>
    <source>
        <strain evidence="2">cv. GZQX0401</strain>
        <tissue evidence="1">Young leaves</tissue>
    </source>
</reference>
<name>A0A067J9X4_JATCU</name>
<accession>A0A067J9X4</accession>
<protein>
    <submittedName>
        <fullName evidence="1">Uncharacterized protein</fullName>
    </submittedName>
</protein>
<sequence length="141" mass="16181">MLGVWTLIGSVLYSHVWRAQFLKGNSYRISLIARDADLEKLQGENQARAEKITVVEAKDWEGEDELQRLRGQEASMDKDLAKACLSLPSNILAGLKKKKGKKEKKLMMFRMFTKIHLLKIPQLNWRVNLKEGEITPDANEE</sequence>